<dbReference type="InterPro" id="IPR021295">
    <property type="entry name" value="DUF2867"/>
</dbReference>
<gene>
    <name evidence="1" type="ORF">BGI32_03380</name>
</gene>
<dbReference type="RefSeq" id="WP_100089501.1">
    <property type="nucleotide sequence ID" value="NZ_MDVB01000048.1"/>
</dbReference>
<dbReference type="Proteomes" id="UP000231293">
    <property type="component" value="Unassembled WGS sequence"/>
</dbReference>
<dbReference type="Pfam" id="PF11066">
    <property type="entry name" value="DUF2867"/>
    <property type="match status" value="1"/>
</dbReference>
<organism evidence="1 2">
    <name type="scientific">Snodgrassella alvi</name>
    <dbReference type="NCBI Taxonomy" id="1196083"/>
    <lineage>
        <taxon>Bacteria</taxon>
        <taxon>Pseudomonadati</taxon>
        <taxon>Pseudomonadota</taxon>
        <taxon>Betaproteobacteria</taxon>
        <taxon>Neisseriales</taxon>
        <taxon>Neisseriaceae</taxon>
        <taxon>Snodgrassella</taxon>
    </lineage>
</organism>
<dbReference type="AlphaFoldDB" id="A0A2N9WV84"/>
<sequence length="173" mass="19936">MINRQKAISKTLAELPGNVTLVAEKLDYLDCQKKEICKNITAYEAYKMMTSHQPEWLRMLFNLRDIVVKPAGVRAIQGFTNLDEDKYKSGQINTAHFFTITEDTADKLTLIVKDSHLDVCLCLRITENTSNSSKNMLYLVASVRNHNFWGRLYMLPVSILHPFIVHKLFENID</sequence>
<accession>A0A2N9WV84</accession>
<evidence type="ECO:0000313" key="1">
    <source>
        <dbReference type="EMBL" id="PIT16869.1"/>
    </source>
</evidence>
<dbReference type="EMBL" id="MDVB01000048">
    <property type="protein sequence ID" value="PIT16869.1"/>
    <property type="molecule type" value="Genomic_DNA"/>
</dbReference>
<evidence type="ECO:0000313" key="2">
    <source>
        <dbReference type="Proteomes" id="UP000231293"/>
    </source>
</evidence>
<name>A0A2N9WV84_9NEIS</name>
<evidence type="ECO:0008006" key="3">
    <source>
        <dbReference type="Google" id="ProtNLM"/>
    </source>
</evidence>
<protein>
    <recommendedName>
        <fullName evidence="3">DUF2867 domain-containing protein</fullName>
    </recommendedName>
</protein>
<comment type="caution">
    <text evidence="1">The sequence shown here is derived from an EMBL/GenBank/DDBJ whole genome shotgun (WGS) entry which is preliminary data.</text>
</comment>
<proteinExistence type="predicted"/>
<reference evidence="1 2" key="1">
    <citation type="journal article" date="2017" name="MBio">
        <title>Type VI secretion-mediated competition in the bee gut microbiome.</title>
        <authorList>
            <person name="Steele M.I."/>
            <person name="Kwong W.K."/>
            <person name="Powell J.E."/>
            <person name="Whiteley M."/>
            <person name="Moran N.A."/>
        </authorList>
    </citation>
    <scope>NUCLEOTIDE SEQUENCE [LARGE SCALE GENOMIC DNA]</scope>
    <source>
        <strain evidence="1 2">App2-2</strain>
    </source>
</reference>